<evidence type="ECO:0000313" key="1">
    <source>
        <dbReference type="EMBL" id="HFK98132.1"/>
    </source>
</evidence>
<proteinExistence type="predicted"/>
<dbReference type="SUPFAM" id="SSF53335">
    <property type="entry name" value="S-adenosyl-L-methionine-dependent methyltransferases"/>
    <property type="match status" value="1"/>
</dbReference>
<gene>
    <name evidence="1" type="ORF">ENS06_12540</name>
</gene>
<dbReference type="AlphaFoldDB" id="A0A832A020"/>
<reference evidence="1" key="1">
    <citation type="journal article" date="2020" name="mSystems">
        <title>Genome- and Community-Level Interaction Insights into Carbon Utilization and Element Cycling Functions of Hydrothermarchaeota in Hydrothermal Sediment.</title>
        <authorList>
            <person name="Zhou Z."/>
            <person name="Liu Y."/>
            <person name="Xu W."/>
            <person name="Pan J."/>
            <person name="Luo Z.H."/>
            <person name="Li M."/>
        </authorList>
    </citation>
    <scope>NUCLEOTIDE SEQUENCE [LARGE SCALE GENOMIC DNA]</scope>
    <source>
        <strain evidence="1">SpSt-456</strain>
    </source>
</reference>
<dbReference type="Gene3D" id="3.40.50.150">
    <property type="entry name" value="Vaccinia Virus protein VP39"/>
    <property type="match status" value="1"/>
</dbReference>
<name>A0A832A020_9BACT</name>
<evidence type="ECO:0008006" key="2">
    <source>
        <dbReference type="Google" id="ProtNLM"/>
    </source>
</evidence>
<comment type="caution">
    <text evidence="1">The sequence shown here is derived from an EMBL/GenBank/DDBJ whole genome shotgun (WGS) entry which is preliminary data.</text>
</comment>
<dbReference type="InterPro" id="IPR029063">
    <property type="entry name" value="SAM-dependent_MTases_sf"/>
</dbReference>
<organism evidence="1">
    <name type="scientific">Desulfacinum infernum</name>
    <dbReference type="NCBI Taxonomy" id="35837"/>
    <lineage>
        <taxon>Bacteria</taxon>
        <taxon>Pseudomonadati</taxon>
        <taxon>Thermodesulfobacteriota</taxon>
        <taxon>Syntrophobacteria</taxon>
        <taxon>Syntrophobacterales</taxon>
        <taxon>Syntrophobacteraceae</taxon>
        <taxon>Desulfacinum</taxon>
    </lineage>
</organism>
<dbReference type="EMBL" id="DSTK01000037">
    <property type="protein sequence ID" value="HFK98132.1"/>
    <property type="molecule type" value="Genomic_DNA"/>
</dbReference>
<sequence>MAEKRLGVDRLFRLPRAWSNRELEKMAHLFYGDVVNVSAWKDEDKEGRRYRDYFINAASYWVTNWRSEARGFQNYPNEIFLDLEQELALELVGRFDVVFNHTTLEHVFNVFKAFENLCLLSRDIVMVCVPFLQPYHTDYGDFWRFSPMAVKRLYEANGLHVLYINWNRHRMSSVYVFAVGSKNPGRWQGRFPESPALDERLWHPGEGIGYSALPNMWHRLVKTPKRWWKKLYPGS</sequence>
<protein>
    <recommendedName>
        <fullName evidence="2">Methyltransferase domain-containing protein</fullName>
    </recommendedName>
</protein>
<accession>A0A832A020</accession>